<dbReference type="EMBL" id="VBPA01000214">
    <property type="protein sequence ID" value="TMQ70351.1"/>
    <property type="molecule type" value="Genomic_DNA"/>
</dbReference>
<dbReference type="AlphaFoldDB" id="A0A538U3D3"/>
<sequence length="101" mass="11050">TVGVPTESDDRLRFDSASPNPFQSRVAFSLRVAAAGEVDVDVLDLAGRRLRVLHRGVEKPGELRLEWNGRDERGRSVAAGVYFAAARAGGATTRVRFIRMP</sequence>
<dbReference type="Pfam" id="PF13860">
    <property type="entry name" value="FlgD_ig"/>
    <property type="match status" value="1"/>
</dbReference>
<accession>A0A538U3D3</accession>
<feature type="non-terminal residue" evidence="2">
    <location>
        <position position="1"/>
    </location>
</feature>
<proteinExistence type="predicted"/>
<dbReference type="Proteomes" id="UP000319836">
    <property type="component" value="Unassembled WGS sequence"/>
</dbReference>
<feature type="domain" description="FlgD/Vpr Ig-like" evidence="1">
    <location>
        <begin position="33"/>
        <end position="87"/>
    </location>
</feature>
<dbReference type="InterPro" id="IPR025965">
    <property type="entry name" value="FlgD/Vpr_Ig-like"/>
</dbReference>
<organism evidence="2 3">
    <name type="scientific">Eiseniibacteriota bacterium</name>
    <dbReference type="NCBI Taxonomy" id="2212470"/>
    <lineage>
        <taxon>Bacteria</taxon>
        <taxon>Candidatus Eiseniibacteriota</taxon>
    </lineage>
</organism>
<name>A0A538U3D3_UNCEI</name>
<reference evidence="2 3" key="1">
    <citation type="journal article" date="2019" name="Nat. Microbiol.">
        <title>Mediterranean grassland soil C-N compound turnover is dependent on rainfall and depth, and is mediated by genomically divergent microorganisms.</title>
        <authorList>
            <person name="Diamond S."/>
            <person name="Andeer P.F."/>
            <person name="Li Z."/>
            <person name="Crits-Christoph A."/>
            <person name="Burstein D."/>
            <person name="Anantharaman K."/>
            <person name="Lane K.R."/>
            <person name="Thomas B.C."/>
            <person name="Pan C."/>
            <person name="Northen T.R."/>
            <person name="Banfield J.F."/>
        </authorList>
    </citation>
    <scope>NUCLEOTIDE SEQUENCE [LARGE SCALE GENOMIC DNA]</scope>
    <source>
        <strain evidence="2">WS_10</strain>
    </source>
</reference>
<gene>
    <name evidence="2" type="ORF">E6K80_08820</name>
</gene>
<evidence type="ECO:0000313" key="2">
    <source>
        <dbReference type="EMBL" id="TMQ70351.1"/>
    </source>
</evidence>
<protein>
    <recommendedName>
        <fullName evidence="1">FlgD/Vpr Ig-like domain-containing protein</fullName>
    </recommendedName>
</protein>
<evidence type="ECO:0000313" key="3">
    <source>
        <dbReference type="Proteomes" id="UP000319836"/>
    </source>
</evidence>
<comment type="caution">
    <text evidence="2">The sequence shown here is derived from an EMBL/GenBank/DDBJ whole genome shotgun (WGS) entry which is preliminary data.</text>
</comment>
<evidence type="ECO:0000259" key="1">
    <source>
        <dbReference type="Pfam" id="PF13860"/>
    </source>
</evidence>
<dbReference type="Gene3D" id="2.60.40.4070">
    <property type="match status" value="1"/>
</dbReference>